<keyword evidence="3" id="KW-0547">Nucleotide-binding</keyword>
<dbReference type="InterPro" id="IPR003439">
    <property type="entry name" value="ABC_transporter-like_ATP-bd"/>
</dbReference>
<feature type="domain" description="ABC transporter" evidence="5">
    <location>
        <begin position="22"/>
        <end position="277"/>
    </location>
</feature>
<evidence type="ECO:0000256" key="4">
    <source>
        <dbReference type="ARBA" id="ARBA00022840"/>
    </source>
</evidence>
<dbReference type="RefSeq" id="WP_133109962.1">
    <property type="nucleotide sequence ID" value="NZ_SMNA01000016.1"/>
</dbReference>
<reference evidence="6 7" key="1">
    <citation type="submission" date="2019-03" db="EMBL/GenBank/DDBJ databases">
        <title>Genomic features of bacteria from cold environments.</title>
        <authorList>
            <person name="Shen L."/>
        </authorList>
    </citation>
    <scope>NUCLEOTIDE SEQUENCE [LARGE SCALE GENOMIC DNA]</scope>
    <source>
        <strain evidence="7">T3246-1</strain>
    </source>
</reference>
<dbReference type="Proteomes" id="UP000504882">
    <property type="component" value="Unassembled WGS sequence"/>
</dbReference>
<dbReference type="InterPro" id="IPR013563">
    <property type="entry name" value="Oligopep_ABC_C"/>
</dbReference>
<dbReference type="Gene3D" id="3.40.50.300">
    <property type="entry name" value="P-loop containing nucleotide triphosphate hydrolases"/>
    <property type="match status" value="1"/>
</dbReference>
<evidence type="ECO:0000256" key="1">
    <source>
        <dbReference type="ARBA" id="ARBA00005417"/>
    </source>
</evidence>
<sequence length="358" mass="39611">MSQDTDVVDSEVVRTDTSDVLLETRQLSKYFPITKGLWGRTVGQVKAVDHVDLQIRQGQTVGLVGESGCGKSTLGRCILRAQEPTSGEILYRRTDGEVVDLAPLTERQLKPYRQDIRMVFQDPFSSLNPRMTLADIVGEPLRVNKVVKESEVEDRVAALLARVGLRPEYLRRYPNAFSGGERQRVGLARALALDPRLVVADEAVSALDVSVRAQILNLMKDLQADEDLTYLFISHDLGMVEYMADEVVVMYVGHVVETGPTADLYRRPQHPYTEALLSAVPNPDPNAAKRRERIVLQGEVADPSDVPSGCPFRTRCAYAQELCATSVPALREVSPGRRVACHFSEELGLRGIEELGVA</sequence>
<keyword evidence="4 6" id="KW-0067">ATP-binding</keyword>
<evidence type="ECO:0000256" key="3">
    <source>
        <dbReference type="ARBA" id="ARBA00022741"/>
    </source>
</evidence>
<dbReference type="EMBL" id="SMNA01000016">
    <property type="protein sequence ID" value="TDE88522.1"/>
    <property type="molecule type" value="Genomic_DNA"/>
</dbReference>
<dbReference type="SMART" id="SM00382">
    <property type="entry name" value="AAA"/>
    <property type="match status" value="1"/>
</dbReference>
<dbReference type="PANTHER" id="PTHR43776">
    <property type="entry name" value="TRANSPORT ATP-BINDING PROTEIN"/>
    <property type="match status" value="1"/>
</dbReference>
<evidence type="ECO:0000313" key="6">
    <source>
        <dbReference type="EMBL" id="TDE88522.1"/>
    </source>
</evidence>
<dbReference type="InterPro" id="IPR027417">
    <property type="entry name" value="P-loop_NTPase"/>
</dbReference>
<comment type="caution">
    <text evidence="6">The sequence shown here is derived from an EMBL/GenBank/DDBJ whole genome shotgun (WGS) entry which is preliminary data.</text>
</comment>
<name>A0ABY2DX12_9MICO</name>
<dbReference type="PROSITE" id="PS50893">
    <property type="entry name" value="ABC_TRANSPORTER_2"/>
    <property type="match status" value="1"/>
</dbReference>
<comment type="similarity">
    <text evidence="1">Belongs to the ABC transporter superfamily.</text>
</comment>
<evidence type="ECO:0000256" key="2">
    <source>
        <dbReference type="ARBA" id="ARBA00022448"/>
    </source>
</evidence>
<organism evidence="6 7">
    <name type="scientific">Occultella glacieicola</name>
    <dbReference type="NCBI Taxonomy" id="2518684"/>
    <lineage>
        <taxon>Bacteria</taxon>
        <taxon>Bacillati</taxon>
        <taxon>Actinomycetota</taxon>
        <taxon>Actinomycetes</taxon>
        <taxon>Micrococcales</taxon>
        <taxon>Ruaniaceae</taxon>
        <taxon>Occultella</taxon>
    </lineage>
</organism>
<gene>
    <name evidence="6" type="ORF">EXU48_22585</name>
</gene>
<dbReference type="Pfam" id="PF08352">
    <property type="entry name" value="oligo_HPY"/>
    <property type="match status" value="1"/>
</dbReference>
<keyword evidence="2" id="KW-0813">Transport</keyword>
<dbReference type="NCBIfam" id="TIGR01727">
    <property type="entry name" value="oligo_HPY"/>
    <property type="match status" value="1"/>
</dbReference>
<evidence type="ECO:0000313" key="7">
    <source>
        <dbReference type="Proteomes" id="UP000504882"/>
    </source>
</evidence>
<keyword evidence="7" id="KW-1185">Reference proteome</keyword>
<dbReference type="CDD" id="cd03257">
    <property type="entry name" value="ABC_NikE_OppD_transporters"/>
    <property type="match status" value="1"/>
</dbReference>
<dbReference type="GO" id="GO:0005524">
    <property type="term" value="F:ATP binding"/>
    <property type="evidence" value="ECO:0007669"/>
    <property type="project" value="UniProtKB-KW"/>
</dbReference>
<dbReference type="InterPro" id="IPR050319">
    <property type="entry name" value="ABC_transp_ATP-bind"/>
</dbReference>
<proteinExistence type="inferred from homology"/>
<evidence type="ECO:0000259" key="5">
    <source>
        <dbReference type="PROSITE" id="PS50893"/>
    </source>
</evidence>
<accession>A0ABY2DX12</accession>
<dbReference type="SUPFAM" id="SSF52540">
    <property type="entry name" value="P-loop containing nucleoside triphosphate hydrolases"/>
    <property type="match status" value="1"/>
</dbReference>
<dbReference type="InterPro" id="IPR017871">
    <property type="entry name" value="ABC_transporter-like_CS"/>
</dbReference>
<dbReference type="Pfam" id="PF00005">
    <property type="entry name" value="ABC_tran"/>
    <property type="match status" value="1"/>
</dbReference>
<dbReference type="InterPro" id="IPR003593">
    <property type="entry name" value="AAA+_ATPase"/>
</dbReference>
<dbReference type="PROSITE" id="PS00211">
    <property type="entry name" value="ABC_TRANSPORTER_1"/>
    <property type="match status" value="1"/>
</dbReference>
<protein>
    <submittedName>
        <fullName evidence="6">ATP-binding cassette domain-containing protein</fullName>
    </submittedName>
</protein>
<dbReference type="PANTHER" id="PTHR43776:SF7">
    <property type="entry name" value="D,D-DIPEPTIDE TRANSPORT ATP-BINDING PROTEIN DDPF-RELATED"/>
    <property type="match status" value="1"/>
</dbReference>